<dbReference type="InterPro" id="IPR045890">
    <property type="entry name" value="POB1-like"/>
</dbReference>
<dbReference type="SUPFAM" id="SSF54695">
    <property type="entry name" value="POZ domain"/>
    <property type="match status" value="1"/>
</dbReference>
<dbReference type="InterPro" id="IPR000210">
    <property type="entry name" value="BTB/POZ_dom"/>
</dbReference>
<dbReference type="PROSITE" id="PS50097">
    <property type="entry name" value="BTB"/>
    <property type="match status" value="1"/>
</dbReference>
<dbReference type="EMBL" id="JAYMYR010000004">
    <property type="protein sequence ID" value="KAK7366706.1"/>
    <property type="molecule type" value="Genomic_DNA"/>
</dbReference>
<dbReference type="PANTHER" id="PTHR46336:SF30">
    <property type="entry name" value="BTB_POZ DOMAIN-CONTAINING PROTEIN POB1-LIKE"/>
    <property type="match status" value="1"/>
</dbReference>
<dbReference type="GO" id="GO:0012505">
    <property type="term" value="C:endomembrane system"/>
    <property type="evidence" value="ECO:0007669"/>
    <property type="project" value="UniProtKB-SubCell"/>
</dbReference>
<evidence type="ECO:0000256" key="3">
    <source>
        <dbReference type="ARBA" id="ARBA00004906"/>
    </source>
</evidence>
<comment type="pathway">
    <text evidence="3">Protein modification; protein ubiquitination.</text>
</comment>
<evidence type="ECO:0000256" key="2">
    <source>
        <dbReference type="ARBA" id="ARBA00004184"/>
    </source>
</evidence>
<sequence length="528" mass="59946">MVLFKGFKMTETDTDDVGLECNFAFAFDNINFSDRILNIEVIPDPHFSRTQSRSLSTVAPNRKRSRHGLVKGNDVLLQPEEKVNCNLSDAEEAVAITEASPSGDEVSHGNDSLLDMSWSKVLRVRTIHISSPILAAKSPFFYELFSNVTRESKQQNVTLRIHNSEEAAVMDLLNFMYSNTLSSTTSAAVLDVLMAADKFDVVSCISYCTRMLGLMPMTCESALLYLDLPSSILKSDAIQPLIETAKLFLASHYRDITKFADEALNLPLAGIEAVLSSDDLLMPSEDAVYEFVLKWARIHYPKIEDRQDVLGARLGRLIRFPHMSCRKLEMVLKCDHFHPDFASKVVLEALFFKAETPRRQRSLAAQDASTTCSRFVERAYMHRSVKLVEFALPRPRGMIYLDLKKEECAQCFPNGRIYSKAFHLGKELFFLSACCNVDHHNPFRCFGLFLAVKFKESDSLRVECEFAARSKFTEEYISIRKGNYTFTRGKAVGHRNLFAIPWTTFIADDSHYFIKGLLHLRAELTIRQ</sequence>
<dbReference type="InterPro" id="IPR011333">
    <property type="entry name" value="SKP1/BTB/POZ_sf"/>
</dbReference>
<dbReference type="SMART" id="SM00225">
    <property type="entry name" value="BTB"/>
    <property type="match status" value="1"/>
</dbReference>
<feature type="domain" description="BTB" evidence="5">
    <location>
        <begin position="110"/>
        <end position="185"/>
    </location>
</feature>
<dbReference type="Proteomes" id="UP001374584">
    <property type="component" value="Unassembled WGS sequence"/>
</dbReference>
<comment type="caution">
    <text evidence="6">The sequence shown here is derived from an EMBL/GenBank/DDBJ whole genome shotgun (WGS) entry which is preliminary data.</text>
</comment>
<dbReference type="FunFam" id="1.25.40.420:FF:000008">
    <property type="entry name" value="BTB/POZ domain-containing protein POB1"/>
    <property type="match status" value="1"/>
</dbReference>
<reference evidence="6 7" key="1">
    <citation type="submission" date="2024-01" db="EMBL/GenBank/DDBJ databases">
        <title>The genomes of 5 underutilized Papilionoideae crops provide insights into root nodulation and disease resistanc.</title>
        <authorList>
            <person name="Jiang F."/>
        </authorList>
    </citation>
    <scope>NUCLEOTIDE SEQUENCE [LARGE SCALE GENOMIC DNA]</scope>
    <source>
        <strain evidence="6">JINMINGXINNONG_FW02</strain>
        <tissue evidence="6">Leaves</tissue>
    </source>
</reference>
<proteinExistence type="predicted"/>
<dbReference type="GO" id="GO:0005634">
    <property type="term" value="C:nucleus"/>
    <property type="evidence" value="ECO:0007669"/>
    <property type="project" value="TreeGrafter"/>
</dbReference>
<dbReference type="SUPFAM" id="SSF49599">
    <property type="entry name" value="TRAF domain-like"/>
    <property type="match status" value="1"/>
</dbReference>
<evidence type="ECO:0000256" key="4">
    <source>
        <dbReference type="ARBA" id="ARBA00022786"/>
    </source>
</evidence>
<organism evidence="6 7">
    <name type="scientific">Phaseolus coccineus</name>
    <name type="common">Scarlet runner bean</name>
    <name type="synonym">Phaseolus multiflorus</name>
    <dbReference type="NCBI Taxonomy" id="3886"/>
    <lineage>
        <taxon>Eukaryota</taxon>
        <taxon>Viridiplantae</taxon>
        <taxon>Streptophyta</taxon>
        <taxon>Embryophyta</taxon>
        <taxon>Tracheophyta</taxon>
        <taxon>Spermatophyta</taxon>
        <taxon>Magnoliopsida</taxon>
        <taxon>eudicotyledons</taxon>
        <taxon>Gunneridae</taxon>
        <taxon>Pentapetalae</taxon>
        <taxon>rosids</taxon>
        <taxon>fabids</taxon>
        <taxon>Fabales</taxon>
        <taxon>Fabaceae</taxon>
        <taxon>Papilionoideae</taxon>
        <taxon>50 kb inversion clade</taxon>
        <taxon>NPAAA clade</taxon>
        <taxon>indigoferoid/millettioid clade</taxon>
        <taxon>Phaseoleae</taxon>
        <taxon>Phaseolus</taxon>
    </lineage>
</organism>
<dbReference type="GO" id="GO:0010114">
    <property type="term" value="P:response to red light"/>
    <property type="evidence" value="ECO:0007669"/>
    <property type="project" value="TreeGrafter"/>
</dbReference>
<evidence type="ECO:0000313" key="7">
    <source>
        <dbReference type="Proteomes" id="UP001374584"/>
    </source>
</evidence>
<dbReference type="CDD" id="cd18186">
    <property type="entry name" value="BTB_POZ_ZBTB_KLHL-like"/>
    <property type="match status" value="1"/>
</dbReference>
<keyword evidence="7" id="KW-1185">Reference proteome</keyword>
<dbReference type="FunFam" id="3.30.710.10:FF:000106">
    <property type="entry name" value="BTB/POZ domain-containing protein POB1"/>
    <property type="match status" value="1"/>
</dbReference>
<keyword evidence="4" id="KW-0833">Ubl conjugation pathway</keyword>
<dbReference type="PANTHER" id="PTHR46336">
    <property type="entry name" value="OS02G0260700 PROTEIN"/>
    <property type="match status" value="1"/>
</dbReference>
<name>A0AAN9N5H5_PHACN</name>
<dbReference type="Gene3D" id="3.30.710.10">
    <property type="entry name" value="Potassium Channel Kv1.1, Chain A"/>
    <property type="match status" value="1"/>
</dbReference>
<evidence type="ECO:0000313" key="6">
    <source>
        <dbReference type="EMBL" id="KAK7366706.1"/>
    </source>
</evidence>
<evidence type="ECO:0000259" key="5">
    <source>
        <dbReference type="PROSITE" id="PS50097"/>
    </source>
</evidence>
<dbReference type="InterPro" id="IPR011705">
    <property type="entry name" value="BACK"/>
</dbReference>
<dbReference type="AlphaFoldDB" id="A0AAN9N5H5"/>
<gene>
    <name evidence="6" type="ORF">VNO80_08703</name>
</gene>
<dbReference type="Pfam" id="PF00651">
    <property type="entry name" value="BTB"/>
    <property type="match status" value="1"/>
</dbReference>
<dbReference type="Gene3D" id="1.25.40.420">
    <property type="match status" value="1"/>
</dbReference>
<comment type="function">
    <text evidence="1">May act as a substrate-specific adapter of an E3 ubiquitin-protein ligase complex (CUL3-RBX1-BTB) which mediates the ubiquitination and subsequent proteasomal degradation of target proteins.</text>
</comment>
<accession>A0AAN9N5H5</accession>
<dbReference type="Pfam" id="PF07707">
    <property type="entry name" value="BACK"/>
    <property type="match status" value="1"/>
</dbReference>
<comment type="subcellular location">
    <subcellularLocation>
        <location evidence="2">Endomembrane system</location>
        <topology evidence="2">Peripheral membrane protein</topology>
    </subcellularLocation>
</comment>
<evidence type="ECO:0000256" key="1">
    <source>
        <dbReference type="ARBA" id="ARBA00002668"/>
    </source>
</evidence>
<protein>
    <recommendedName>
        <fullName evidence="5">BTB domain-containing protein</fullName>
    </recommendedName>
</protein>